<comment type="caution">
    <text evidence="1">The sequence shown here is derived from an EMBL/GenBank/DDBJ whole genome shotgun (WGS) entry which is preliminary data.</text>
</comment>
<organism evidence="1 2">
    <name type="scientific">Litorivita pollutaquae</name>
    <dbReference type="NCBI Taxonomy" id="2200892"/>
    <lineage>
        <taxon>Bacteria</taxon>
        <taxon>Pseudomonadati</taxon>
        <taxon>Pseudomonadota</taxon>
        <taxon>Alphaproteobacteria</taxon>
        <taxon>Rhodobacterales</taxon>
        <taxon>Paracoccaceae</taxon>
        <taxon>Litorivita</taxon>
    </lineage>
</organism>
<proteinExistence type="predicted"/>
<sequence>MPSHDLNVTAGGDQRPRRARAFVVGAILVRSSDRNLKLRVDVTGQTFDATANGAQSVPRNIEEFLKVTG</sequence>
<gene>
    <name evidence="1" type="ORF">DI396_04680</name>
</gene>
<dbReference type="EMBL" id="QFVT01000003">
    <property type="protein sequence ID" value="PYC48297.1"/>
    <property type="molecule type" value="Genomic_DNA"/>
</dbReference>
<evidence type="ECO:0000313" key="2">
    <source>
        <dbReference type="Proteomes" id="UP000248012"/>
    </source>
</evidence>
<keyword evidence="2" id="KW-1185">Reference proteome</keyword>
<dbReference type="Proteomes" id="UP000248012">
    <property type="component" value="Unassembled WGS sequence"/>
</dbReference>
<protein>
    <submittedName>
        <fullName evidence="1">Uncharacterized protein</fullName>
    </submittedName>
</protein>
<evidence type="ECO:0000313" key="1">
    <source>
        <dbReference type="EMBL" id="PYC48297.1"/>
    </source>
</evidence>
<reference evidence="1 2" key="1">
    <citation type="submission" date="2018-05" db="EMBL/GenBank/DDBJ databases">
        <title>Oceanovita maritima gen. nov., sp. nov., a marine bacterium in the family Rhodobacteraceae isolated from surface seawater of Lundu port Xiamen, China.</title>
        <authorList>
            <person name="Hetharua B.H."/>
            <person name="Min D."/>
            <person name="Liao H."/>
            <person name="Tian Y."/>
        </authorList>
    </citation>
    <scope>NUCLEOTIDE SEQUENCE [LARGE SCALE GENOMIC DNA]</scope>
    <source>
        <strain evidence="1 2">FSX-11</strain>
    </source>
</reference>
<dbReference type="AlphaFoldDB" id="A0A2V4NPE2"/>
<accession>A0A2V4NPE2</accession>
<name>A0A2V4NPE2_9RHOB</name>